<evidence type="ECO:0000256" key="11">
    <source>
        <dbReference type="ARBA" id="ARBA00023264"/>
    </source>
</evidence>
<evidence type="ECO:0000256" key="6">
    <source>
        <dbReference type="ARBA" id="ARBA00022695"/>
    </source>
</evidence>
<evidence type="ECO:0000256" key="7">
    <source>
        <dbReference type="ARBA" id="ARBA00022989"/>
    </source>
</evidence>
<evidence type="ECO:0000256" key="4">
    <source>
        <dbReference type="ARBA" id="ARBA00022679"/>
    </source>
</evidence>
<evidence type="ECO:0000256" key="1">
    <source>
        <dbReference type="ARBA" id="ARBA00004651"/>
    </source>
</evidence>
<dbReference type="PANTHER" id="PTHR46382:SF1">
    <property type="entry name" value="PHOSPHATIDATE CYTIDYLYLTRANSFERASE"/>
    <property type="match status" value="1"/>
</dbReference>
<keyword evidence="7" id="KW-1133">Transmembrane helix</keyword>
<evidence type="ECO:0000256" key="10">
    <source>
        <dbReference type="ARBA" id="ARBA00023209"/>
    </source>
</evidence>
<organism evidence="12 13">
    <name type="scientific">Seminavis robusta</name>
    <dbReference type="NCBI Taxonomy" id="568900"/>
    <lineage>
        <taxon>Eukaryota</taxon>
        <taxon>Sar</taxon>
        <taxon>Stramenopiles</taxon>
        <taxon>Ochrophyta</taxon>
        <taxon>Bacillariophyta</taxon>
        <taxon>Bacillariophyceae</taxon>
        <taxon>Bacillariophycidae</taxon>
        <taxon>Naviculales</taxon>
        <taxon>Naviculaceae</taxon>
        <taxon>Seminavis</taxon>
    </lineage>
</organism>
<protein>
    <submittedName>
        <fullName evidence="12">Phosphatidate cytidylyltransferase</fullName>
    </submittedName>
</protein>
<evidence type="ECO:0000256" key="8">
    <source>
        <dbReference type="ARBA" id="ARBA00023098"/>
    </source>
</evidence>
<keyword evidence="8" id="KW-0443">Lipid metabolism</keyword>
<dbReference type="GO" id="GO:0016024">
    <property type="term" value="P:CDP-diacylglycerol biosynthetic process"/>
    <property type="evidence" value="ECO:0007669"/>
    <property type="project" value="TreeGrafter"/>
</dbReference>
<evidence type="ECO:0000313" key="12">
    <source>
        <dbReference type="EMBL" id="CAB9502127.1"/>
    </source>
</evidence>
<evidence type="ECO:0000313" key="13">
    <source>
        <dbReference type="Proteomes" id="UP001153069"/>
    </source>
</evidence>
<dbReference type="GO" id="GO:0005886">
    <property type="term" value="C:plasma membrane"/>
    <property type="evidence" value="ECO:0007669"/>
    <property type="project" value="UniProtKB-SubCell"/>
</dbReference>
<keyword evidence="2" id="KW-1003">Cell membrane</keyword>
<keyword evidence="13" id="KW-1185">Reference proteome</keyword>
<proteinExistence type="predicted"/>
<keyword evidence="10" id="KW-0594">Phospholipid biosynthesis</keyword>
<dbReference type="PANTHER" id="PTHR46382">
    <property type="entry name" value="PHOSPHATIDATE CYTIDYLYLTRANSFERASE"/>
    <property type="match status" value="1"/>
</dbReference>
<evidence type="ECO:0000256" key="2">
    <source>
        <dbReference type="ARBA" id="ARBA00022475"/>
    </source>
</evidence>
<keyword evidence="6 12" id="KW-0548">Nucleotidyltransferase</keyword>
<keyword evidence="11" id="KW-1208">Phospholipid metabolism</keyword>
<sequence length="193" mass="21094">MSNHVLKGLLFLTIPMRVWNFLCQDFGATTFLLSVAWNCDSGALIVGRLSKSIQAPDNRIPPPQWLVKISPAKSVEGVLGGLMAGCLTCVCWPFLWQGLVLFRELAASSTWMESSSMDSSGMATEGLSLTERISLGLILSILAIVGDLWESSTKRQGGVKDSGKLLPGHGGILDRFDSSALPVLFYTYYYYYS</sequence>
<gene>
    <name evidence="12" type="ORF">SEMRO_128_G061190.1</name>
</gene>
<dbReference type="OrthoDB" id="10260889at2759"/>
<keyword evidence="5" id="KW-0812">Transmembrane</keyword>
<evidence type="ECO:0000256" key="9">
    <source>
        <dbReference type="ARBA" id="ARBA00023136"/>
    </source>
</evidence>
<dbReference type="EMBL" id="CAICTM010000127">
    <property type="protein sequence ID" value="CAB9502127.1"/>
    <property type="molecule type" value="Genomic_DNA"/>
</dbReference>
<evidence type="ECO:0000256" key="5">
    <source>
        <dbReference type="ARBA" id="ARBA00022692"/>
    </source>
</evidence>
<keyword evidence="9" id="KW-0472">Membrane</keyword>
<dbReference type="Pfam" id="PF01148">
    <property type="entry name" value="CTP_transf_1"/>
    <property type="match status" value="1"/>
</dbReference>
<name>A0A9N8DF69_9STRA</name>
<dbReference type="GO" id="GO:0004605">
    <property type="term" value="F:phosphatidate cytidylyltransferase activity"/>
    <property type="evidence" value="ECO:0007669"/>
    <property type="project" value="TreeGrafter"/>
</dbReference>
<dbReference type="AlphaFoldDB" id="A0A9N8DF69"/>
<comment type="caution">
    <text evidence="12">The sequence shown here is derived from an EMBL/GenBank/DDBJ whole genome shotgun (WGS) entry which is preliminary data.</text>
</comment>
<keyword evidence="3" id="KW-0444">Lipid biosynthesis</keyword>
<dbReference type="Proteomes" id="UP001153069">
    <property type="component" value="Unassembled WGS sequence"/>
</dbReference>
<reference evidence="12" key="1">
    <citation type="submission" date="2020-06" db="EMBL/GenBank/DDBJ databases">
        <authorList>
            <consortium name="Plant Systems Biology data submission"/>
        </authorList>
    </citation>
    <scope>NUCLEOTIDE SEQUENCE</scope>
    <source>
        <strain evidence="12">D6</strain>
    </source>
</reference>
<accession>A0A9N8DF69</accession>
<keyword evidence="4" id="KW-0808">Transferase</keyword>
<evidence type="ECO:0000256" key="3">
    <source>
        <dbReference type="ARBA" id="ARBA00022516"/>
    </source>
</evidence>
<comment type="subcellular location">
    <subcellularLocation>
        <location evidence="1">Cell membrane</location>
        <topology evidence="1">Multi-pass membrane protein</topology>
    </subcellularLocation>
</comment>